<comment type="caution">
    <text evidence="3">The sequence shown here is derived from an EMBL/GenBank/DDBJ whole genome shotgun (WGS) entry which is preliminary data.</text>
</comment>
<dbReference type="Proteomes" id="UP001143480">
    <property type="component" value="Unassembled WGS sequence"/>
</dbReference>
<reference evidence="3" key="2">
    <citation type="submission" date="2023-01" db="EMBL/GenBank/DDBJ databases">
        <authorList>
            <person name="Sun Q."/>
            <person name="Evtushenko L."/>
        </authorList>
    </citation>
    <scope>NUCLEOTIDE SEQUENCE</scope>
    <source>
        <strain evidence="3">VKM Ac-1321</strain>
    </source>
</reference>
<accession>A0A9W6NLF6</accession>
<name>A0A9W6NLF6_9ACTN</name>
<dbReference type="AlphaFoldDB" id="A0A9W6NLF6"/>
<dbReference type="InterPro" id="IPR007278">
    <property type="entry name" value="DUF397"/>
</dbReference>
<evidence type="ECO:0000259" key="2">
    <source>
        <dbReference type="Pfam" id="PF04149"/>
    </source>
</evidence>
<gene>
    <name evidence="3" type="ORF">GCM10017581_036420</name>
</gene>
<protein>
    <recommendedName>
        <fullName evidence="2">DUF397 domain-containing protein</fullName>
    </recommendedName>
</protein>
<dbReference type="EMBL" id="BSFP01000019">
    <property type="protein sequence ID" value="GLL01900.1"/>
    <property type="molecule type" value="Genomic_DNA"/>
</dbReference>
<sequence>MKDLRPGAGGPDPEADRKAAASLSENRWTMHEPAMPRVFRRSSYCGNSTCVEVATANSVHVRDGKNPDGAVLCFEAGPWREFLHGVKRGEMDRG</sequence>
<evidence type="ECO:0000313" key="4">
    <source>
        <dbReference type="Proteomes" id="UP001143480"/>
    </source>
</evidence>
<keyword evidence="4" id="KW-1185">Reference proteome</keyword>
<feature type="domain" description="DUF397" evidence="2">
    <location>
        <begin position="39"/>
        <end position="87"/>
    </location>
</feature>
<proteinExistence type="predicted"/>
<evidence type="ECO:0000256" key="1">
    <source>
        <dbReference type="SAM" id="MobiDB-lite"/>
    </source>
</evidence>
<reference evidence="3" key="1">
    <citation type="journal article" date="2014" name="Int. J. Syst. Evol. Microbiol.">
        <title>Complete genome sequence of Corynebacterium casei LMG S-19264T (=DSM 44701T), isolated from a smear-ripened cheese.</title>
        <authorList>
            <consortium name="US DOE Joint Genome Institute (JGI-PGF)"/>
            <person name="Walter F."/>
            <person name="Albersmeier A."/>
            <person name="Kalinowski J."/>
            <person name="Ruckert C."/>
        </authorList>
    </citation>
    <scope>NUCLEOTIDE SEQUENCE</scope>
    <source>
        <strain evidence="3">VKM Ac-1321</strain>
    </source>
</reference>
<feature type="region of interest" description="Disordered" evidence="1">
    <location>
        <begin position="1"/>
        <end position="28"/>
    </location>
</feature>
<organism evidence="3 4">
    <name type="scientific">Dactylosporangium matsuzakiense</name>
    <dbReference type="NCBI Taxonomy" id="53360"/>
    <lineage>
        <taxon>Bacteria</taxon>
        <taxon>Bacillati</taxon>
        <taxon>Actinomycetota</taxon>
        <taxon>Actinomycetes</taxon>
        <taxon>Micromonosporales</taxon>
        <taxon>Micromonosporaceae</taxon>
        <taxon>Dactylosporangium</taxon>
    </lineage>
</organism>
<dbReference type="Pfam" id="PF04149">
    <property type="entry name" value="DUF397"/>
    <property type="match status" value="1"/>
</dbReference>
<evidence type="ECO:0000313" key="3">
    <source>
        <dbReference type="EMBL" id="GLL01900.1"/>
    </source>
</evidence>